<gene>
    <name evidence="1" type="ORF">SAMN05443094_108101</name>
</gene>
<accession>A0A1N7B0D1</accession>
<reference evidence="1 2" key="1">
    <citation type="submission" date="2017-01" db="EMBL/GenBank/DDBJ databases">
        <authorList>
            <person name="Mah S.A."/>
            <person name="Swanson W.J."/>
            <person name="Moy G.W."/>
            <person name="Vacquier V.D."/>
        </authorList>
    </citation>
    <scope>NUCLEOTIDE SEQUENCE [LARGE SCALE GENOMIC DNA]</scope>
    <source>
        <strain evidence="1 2">NIO-1016</strain>
    </source>
</reference>
<evidence type="ECO:0000313" key="2">
    <source>
        <dbReference type="Proteomes" id="UP000186385"/>
    </source>
</evidence>
<organism evidence="1 2">
    <name type="scientific">Domibacillus enclensis</name>
    <dbReference type="NCBI Taxonomy" id="1017273"/>
    <lineage>
        <taxon>Bacteria</taxon>
        <taxon>Bacillati</taxon>
        <taxon>Bacillota</taxon>
        <taxon>Bacilli</taxon>
        <taxon>Bacillales</taxon>
        <taxon>Bacillaceae</taxon>
        <taxon>Domibacillus</taxon>
    </lineage>
</organism>
<dbReference type="RefSeq" id="WP_139325453.1">
    <property type="nucleotide sequence ID" value="NZ_FTLX01000008.1"/>
</dbReference>
<dbReference type="Proteomes" id="UP000186385">
    <property type="component" value="Unassembled WGS sequence"/>
</dbReference>
<proteinExistence type="predicted"/>
<name>A0A1N7B0D1_9BACI</name>
<sequence length="84" mass="9503">MILKNSVAERLDSSFFWKSTHWGSGLPASLSYWANAEPAQKAWLFHPVRSSSGSLRQLPSARCLSNEPRRRKVLEKGLFSVVNE</sequence>
<dbReference type="STRING" id="1017273.SAMN05443094_108101"/>
<dbReference type="AlphaFoldDB" id="A0A1N7B0D1"/>
<dbReference type="EMBL" id="FTLX01000008">
    <property type="protein sequence ID" value="SIR44774.1"/>
    <property type="molecule type" value="Genomic_DNA"/>
</dbReference>
<evidence type="ECO:0000313" key="1">
    <source>
        <dbReference type="EMBL" id="SIR44774.1"/>
    </source>
</evidence>
<protein>
    <submittedName>
        <fullName evidence="1">Uncharacterized protein</fullName>
    </submittedName>
</protein>